<keyword evidence="2" id="KW-1185">Reference proteome</keyword>
<name>A0A6J5WCL1_PRUAR</name>
<reference evidence="2" key="1">
    <citation type="journal article" date="2020" name="Genome Biol.">
        <title>Gamete binning: chromosome-level and haplotype-resolved genome assembly enabled by high-throughput single-cell sequencing of gamete genomes.</title>
        <authorList>
            <person name="Campoy J.A."/>
            <person name="Sun H."/>
            <person name="Goel M."/>
            <person name="Jiao W.-B."/>
            <person name="Folz-Donahue K."/>
            <person name="Wang N."/>
            <person name="Rubio M."/>
            <person name="Liu C."/>
            <person name="Kukat C."/>
            <person name="Ruiz D."/>
            <person name="Huettel B."/>
            <person name="Schneeberger K."/>
        </authorList>
    </citation>
    <scope>NUCLEOTIDE SEQUENCE [LARGE SCALE GENOMIC DNA]</scope>
    <source>
        <strain evidence="2">cv. Rojo Pasion</strain>
    </source>
</reference>
<organism evidence="1 2">
    <name type="scientific">Prunus armeniaca</name>
    <name type="common">Apricot</name>
    <name type="synonym">Armeniaca vulgaris</name>
    <dbReference type="NCBI Taxonomy" id="36596"/>
    <lineage>
        <taxon>Eukaryota</taxon>
        <taxon>Viridiplantae</taxon>
        <taxon>Streptophyta</taxon>
        <taxon>Embryophyta</taxon>
        <taxon>Tracheophyta</taxon>
        <taxon>Spermatophyta</taxon>
        <taxon>Magnoliopsida</taxon>
        <taxon>eudicotyledons</taxon>
        <taxon>Gunneridae</taxon>
        <taxon>Pentapetalae</taxon>
        <taxon>rosids</taxon>
        <taxon>fabids</taxon>
        <taxon>Rosales</taxon>
        <taxon>Rosaceae</taxon>
        <taxon>Amygdaloideae</taxon>
        <taxon>Amygdaleae</taxon>
        <taxon>Prunus</taxon>
    </lineage>
</organism>
<dbReference type="EMBL" id="CAEKKB010000001">
    <property type="protein sequence ID" value="CAB4297547.1"/>
    <property type="molecule type" value="Genomic_DNA"/>
</dbReference>
<dbReference type="Proteomes" id="UP000507245">
    <property type="component" value="Unassembled WGS sequence"/>
</dbReference>
<accession>A0A6J5WCL1</accession>
<proteinExistence type="predicted"/>
<protein>
    <submittedName>
        <fullName evidence="1">Uncharacterized protein</fullName>
    </submittedName>
</protein>
<evidence type="ECO:0000313" key="1">
    <source>
        <dbReference type="EMBL" id="CAB4297547.1"/>
    </source>
</evidence>
<gene>
    <name evidence="1" type="ORF">ORAREDHAP_LOCUS9496</name>
</gene>
<evidence type="ECO:0000313" key="2">
    <source>
        <dbReference type="Proteomes" id="UP000507245"/>
    </source>
</evidence>
<dbReference type="AlphaFoldDB" id="A0A6J5WCL1"/>
<sequence>MTWKTDDTFVMASVSSLRKVIINGHFGDLAHFDFDRELEQHGFVKSECAEYRHKFGHFGRDRLDLLANIVRESKIKALQAKLFDIES</sequence>